<organism evidence="4 5">
    <name type="scientific">Cyphellophora attinorum</name>
    <dbReference type="NCBI Taxonomy" id="1664694"/>
    <lineage>
        <taxon>Eukaryota</taxon>
        <taxon>Fungi</taxon>
        <taxon>Dikarya</taxon>
        <taxon>Ascomycota</taxon>
        <taxon>Pezizomycotina</taxon>
        <taxon>Eurotiomycetes</taxon>
        <taxon>Chaetothyriomycetidae</taxon>
        <taxon>Chaetothyriales</taxon>
        <taxon>Cyphellophoraceae</taxon>
        <taxon>Cyphellophora</taxon>
    </lineage>
</organism>
<dbReference type="PANTHER" id="PTHR21601">
    <property type="entry name" value="SPA2 PROTEIN"/>
    <property type="match status" value="1"/>
</dbReference>
<dbReference type="Proteomes" id="UP000038010">
    <property type="component" value="Unassembled WGS sequence"/>
</dbReference>
<dbReference type="VEuPathDB" id="FungiDB:AB675_7861"/>
<dbReference type="GO" id="GO:0005826">
    <property type="term" value="C:actomyosin contractile ring"/>
    <property type="evidence" value="ECO:0007669"/>
    <property type="project" value="TreeGrafter"/>
</dbReference>
<feature type="compositionally biased region" description="Low complexity" evidence="2">
    <location>
        <begin position="83"/>
        <end position="98"/>
    </location>
</feature>
<evidence type="ECO:0000256" key="2">
    <source>
        <dbReference type="SAM" id="MobiDB-lite"/>
    </source>
</evidence>
<dbReference type="RefSeq" id="XP_018001272.1">
    <property type="nucleotide sequence ID" value="XM_018148262.1"/>
</dbReference>
<dbReference type="Pfam" id="PF08518">
    <property type="entry name" value="GIT_SHD"/>
    <property type="match status" value="2"/>
</dbReference>
<feature type="compositionally biased region" description="Polar residues" evidence="2">
    <location>
        <begin position="227"/>
        <end position="236"/>
    </location>
</feature>
<feature type="region of interest" description="Disordered" evidence="2">
    <location>
        <begin position="198"/>
        <end position="251"/>
    </location>
</feature>
<reference evidence="4 5" key="1">
    <citation type="submission" date="2015-06" db="EMBL/GenBank/DDBJ databases">
        <title>Draft genome of the ant-associated black yeast Phialophora attae CBS 131958.</title>
        <authorList>
            <person name="Moreno L.F."/>
            <person name="Stielow B.J."/>
            <person name="de Hoog S."/>
            <person name="Vicente V.A."/>
            <person name="Weiss V.A."/>
            <person name="de Vries M."/>
            <person name="Cruz L.M."/>
            <person name="Souza E.M."/>
        </authorList>
    </citation>
    <scope>NUCLEOTIDE SEQUENCE [LARGE SCALE GENOMIC DNA]</scope>
    <source>
        <strain evidence="4 5">CBS 131958</strain>
    </source>
</reference>
<feature type="compositionally biased region" description="Basic and acidic residues" evidence="2">
    <location>
        <begin position="351"/>
        <end position="361"/>
    </location>
</feature>
<evidence type="ECO:0000313" key="4">
    <source>
        <dbReference type="EMBL" id="KPI41309.1"/>
    </source>
</evidence>
<dbReference type="InterPro" id="IPR056439">
    <property type="entry name" value="VBS_C3G9"/>
</dbReference>
<keyword evidence="1" id="KW-0677">Repeat</keyword>
<feature type="compositionally biased region" description="Low complexity" evidence="2">
    <location>
        <begin position="209"/>
        <end position="221"/>
    </location>
</feature>
<feature type="region of interest" description="Disordered" evidence="2">
    <location>
        <begin position="339"/>
        <end position="361"/>
    </location>
</feature>
<dbReference type="InterPro" id="IPR022018">
    <property type="entry name" value="GIT1_C"/>
</dbReference>
<dbReference type="InterPro" id="IPR013724">
    <property type="entry name" value="GIT_SHD"/>
</dbReference>
<name>A0A0N0NNF3_9EURO</name>
<feature type="region of interest" description="Disordered" evidence="2">
    <location>
        <begin position="679"/>
        <end position="720"/>
    </location>
</feature>
<feature type="domain" description="GIT Spa2 homology (SHD)" evidence="3">
    <location>
        <begin position="141"/>
        <end position="171"/>
    </location>
</feature>
<dbReference type="STRING" id="1664694.A0A0N0NNF3"/>
<feature type="compositionally biased region" description="Basic and acidic residues" evidence="2">
    <location>
        <begin position="198"/>
        <end position="208"/>
    </location>
</feature>
<dbReference type="EMBL" id="LFJN01000010">
    <property type="protein sequence ID" value="KPI41309.1"/>
    <property type="molecule type" value="Genomic_DNA"/>
</dbReference>
<dbReference type="Pfam" id="PF12205">
    <property type="entry name" value="GIT1_C"/>
    <property type="match status" value="1"/>
</dbReference>
<feature type="compositionally biased region" description="Polar residues" evidence="2">
    <location>
        <begin position="26"/>
        <end position="41"/>
    </location>
</feature>
<proteinExistence type="predicted"/>
<evidence type="ECO:0000313" key="5">
    <source>
        <dbReference type="Proteomes" id="UP000038010"/>
    </source>
</evidence>
<accession>A0A0N0NNF3</accession>
<evidence type="ECO:0000259" key="3">
    <source>
        <dbReference type="SMART" id="SM00555"/>
    </source>
</evidence>
<dbReference type="PANTHER" id="PTHR21601:SF0">
    <property type="entry name" value="PROTEIN SPA2-RELATED"/>
    <property type="match status" value="1"/>
</dbReference>
<dbReference type="AlphaFoldDB" id="A0A0N0NNF3"/>
<feature type="region of interest" description="Disordered" evidence="2">
    <location>
        <begin position="294"/>
        <end position="314"/>
    </location>
</feature>
<feature type="region of interest" description="Disordered" evidence="2">
    <location>
        <begin position="1"/>
        <end position="107"/>
    </location>
</feature>
<dbReference type="GO" id="GO:0005078">
    <property type="term" value="F:MAP-kinase scaffold activity"/>
    <property type="evidence" value="ECO:0007669"/>
    <property type="project" value="TreeGrafter"/>
</dbReference>
<feature type="compositionally biased region" description="Pro residues" evidence="2">
    <location>
        <begin position="1"/>
        <end position="10"/>
    </location>
</feature>
<dbReference type="GeneID" id="28740142"/>
<comment type="caution">
    <text evidence="4">The sequence shown here is derived from an EMBL/GenBank/DDBJ whole genome shotgun (WGS) entry which is preliminary data.</text>
</comment>
<dbReference type="InterPro" id="IPR039892">
    <property type="entry name" value="Spa2/Sph1"/>
</dbReference>
<dbReference type="OrthoDB" id="5588096at2759"/>
<evidence type="ECO:0000256" key="1">
    <source>
        <dbReference type="ARBA" id="ARBA00022737"/>
    </source>
</evidence>
<dbReference type="GO" id="GO:1902716">
    <property type="term" value="C:cell cortex of growing cell tip"/>
    <property type="evidence" value="ECO:0007669"/>
    <property type="project" value="TreeGrafter"/>
</dbReference>
<gene>
    <name evidence="4" type="ORF">AB675_7861</name>
</gene>
<dbReference type="Pfam" id="PF23742">
    <property type="entry name" value="VBS_C3G9"/>
    <property type="match status" value="1"/>
</dbReference>
<dbReference type="SMART" id="SM00555">
    <property type="entry name" value="GIT"/>
    <property type="match status" value="1"/>
</dbReference>
<feature type="compositionally biased region" description="Polar residues" evidence="2">
    <location>
        <begin position="294"/>
        <end position="313"/>
    </location>
</feature>
<keyword evidence="5" id="KW-1185">Reference proteome</keyword>
<sequence length="867" mass="96028">MNGQYPPPPSRGQDGISPISAGSEWSGVNNYGSAGTRSESPYTAYDDTNPISPMSDGHQPRMNNGFGPPPPEPQQRRPSENGSRTSSRAPSLAPSRSSDGTISDVQSRKYRRMEAELAQHYTILRTYLRGGNAHPPRANKARDKLLRLSPIQFHELSTDVYDELQRRQALGPKTDGRLHTPRFKDLSTDVFCELERRFPQFARPDTRPPSRGGPRGPNGFPARKHSANPSMSSQASGMGPRYGSGDDYGRPMQRQFQQSTFTPNKSTMVEDEDELVGVNPGYERSSDAFGLESALTSPRSNRDTSATSQSIGSKTGHYQIASLEAEISDLKEQLALKDEQLGQAQDSSSAEQREHQEDLERRLSKADELNKSMKSELDRVQQTQATIERTLRNEIEDLKRAQNEKSAGPEVQRENDELKRQLQQQHDIIEDVRKQATIYLDEMRSMAEHGGGDFAAEERLQADVARLQSEADDWKAKYIRARTLMRGMRASSMGQTFANTNVQQHARDGSLYENNGLVKDIHITSFQIAIDELLRVARNDCMAVLDQMKTVVLAVRSITTDIEAATPSLKDEDATKKRAKLKSKVSATANNLITASKNYAQAQGLSPVSLLDAAASHLTASIVDLVRNVKIRPTTPGDADDEANETMEPVQTNGYFNVAETLRRRSEVDSIYSAISTPTDANGFRSASRKSHSRSNSGYVNGHGRATSKTGLGIKNDTGLGPEDAALEDLKIYVEDQSDQLVESIQSLIESVRREDSAMNIQDNIDKIAETVEAVLLATDRGSQEPASYRSEWQTQTADIQERLQECRTKLMQAGDETQEYNGGSPSKSFTQKLPPLAFQVARETRELVRRIQAIKTQGAAVEDDFS</sequence>
<protein>
    <recommendedName>
        <fullName evidence="3">GIT Spa2 homology (SHD) domain-containing protein</fullName>
    </recommendedName>
</protein>